<dbReference type="PANTHER" id="PTHR43335">
    <property type="entry name" value="ABC TRANSPORTER, ATP-BINDING PROTEIN"/>
    <property type="match status" value="1"/>
</dbReference>
<comment type="similarity">
    <text evidence="1">Belongs to the ABC transporter superfamily.</text>
</comment>
<dbReference type="RefSeq" id="WP_369341642.1">
    <property type="nucleotide sequence ID" value="NZ_CP129675.1"/>
</dbReference>
<dbReference type="InterPro" id="IPR017871">
    <property type="entry name" value="ABC_transporter-like_CS"/>
</dbReference>
<sequence length="299" mass="33322">MNAIETQGLSKSFRRIPAVQDLTMHVPEASIYGFIGENGSGKSTTEKLLCGLLIPSQGSIELFGKSYKDAGIRSQMGVLIENPGCFPNSTVYQNLMMQALNLGIRKPKEEVIRVLTMVSMSGAAGRKFKECSLGMKQRLGLAQALMGRPRLLILDEPINGLDADGMRIVRETLVNLNRQEGVTILISSHILGELGKIATHYGIIRQGKLIRELESREMSEECKDFVFVTTNNDAAAIGALSKRYRQVEIKGRGIRVYDETESSTVSRFLYEEGFGINEISFNRIGLEEYYERVMSREAR</sequence>
<dbReference type="Gene3D" id="3.40.50.300">
    <property type="entry name" value="P-loop containing nucleotide triphosphate hydrolases"/>
    <property type="match status" value="1"/>
</dbReference>
<dbReference type="GO" id="GO:0005524">
    <property type="term" value="F:ATP binding"/>
    <property type="evidence" value="ECO:0007669"/>
    <property type="project" value="UniProtKB-KW"/>
</dbReference>
<evidence type="ECO:0000256" key="4">
    <source>
        <dbReference type="ARBA" id="ARBA00022840"/>
    </source>
</evidence>
<dbReference type="EMBL" id="CP129675">
    <property type="protein sequence ID" value="XDS45757.1"/>
    <property type="molecule type" value="Genomic_DNA"/>
</dbReference>
<name>A0AB39UND0_9BIFI</name>
<organism evidence="8">
    <name type="scientific">Bifidobacterium fermentum</name>
    <dbReference type="NCBI Taxonomy" id="3059035"/>
    <lineage>
        <taxon>Bacteria</taxon>
        <taxon>Bacillati</taxon>
        <taxon>Actinomycetota</taxon>
        <taxon>Actinomycetes</taxon>
        <taxon>Bifidobacteriales</taxon>
        <taxon>Bifidobacteriaceae</taxon>
        <taxon>Bifidobacterium</taxon>
    </lineage>
</organism>
<dbReference type="PANTHER" id="PTHR43335:SF8">
    <property type="entry name" value="ABC TRANSPORTER, ATP-BINDING PROTEIN"/>
    <property type="match status" value="1"/>
</dbReference>
<gene>
    <name evidence="8" type="ORF">QN062_00190</name>
    <name evidence="7" type="ORF">QN216_04200</name>
    <name evidence="6" type="ORF">QN217_06250</name>
</gene>
<dbReference type="InterPro" id="IPR003439">
    <property type="entry name" value="ABC_transporter-like_ATP-bd"/>
</dbReference>
<evidence type="ECO:0000313" key="7">
    <source>
        <dbReference type="EMBL" id="XDS49462.1"/>
    </source>
</evidence>
<dbReference type="PROSITE" id="PS50893">
    <property type="entry name" value="ABC_TRANSPORTER_2"/>
    <property type="match status" value="1"/>
</dbReference>
<evidence type="ECO:0000313" key="6">
    <source>
        <dbReference type="EMBL" id="XDS45757.1"/>
    </source>
</evidence>
<dbReference type="EMBL" id="CP129682">
    <property type="protein sequence ID" value="XDS49462.1"/>
    <property type="molecule type" value="Genomic_DNA"/>
</dbReference>
<feature type="domain" description="ABC transporter" evidence="5">
    <location>
        <begin position="4"/>
        <end position="231"/>
    </location>
</feature>
<keyword evidence="2" id="KW-0813">Transport</keyword>
<dbReference type="SUPFAM" id="SSF52540">
    <property type="entry name" value="P-loop containing nucleoside triphosphate hydrolases"/>
    <property type="match status" value="1"/>
</dbReference>
<evidence type="ECO:0000256" key="3">
    <source>
        <dbReference type="ARBA" id="ARBA00022741"/>
    </source>
</evidence>
<dbReference type="KEGG" id="bfk:QN062_00190"/>
<evidence type="ECO:0000256" key="2">
    <source>
        <dbReference type="ARBA" id="ARBA00022448"/>
    </source>
</evidence>
<accession>A0AB39UND0</accession>
<reference evidence="8" key="1">
    <citation type="submission" date="2023-07" db="EMBL/GenBank/DDBJ databases">
        <title>Bifidobacterium aquikefiriaerophilum sp. nov. and Bifidobacterium eccum sp. nov., isolated from water kefir.</title>
        <authorList>
            <person name="Breselge S."/>
            <person name="Bellassi P."/>
            <person name="Barcenilla C."/>
            <person name="Alvarez-Ordonez A."/>
            <person name="Morelli L."/>
            <person name="Cotter P.D."/>
        </authorList>
    </citation>
    <scope>NUCLEOTIDE SEQUENCE</scope>
    <source>
        <strain evidence="8">WK012_4_13</strain>
        <strain evidence="7">WK013_4_14</strain>
        <strain evidence="6">WK048_4_13</strain>
    </source>
</reference>
<dbReference type="AlphaFoldDB" id="A0AB39UND0"/>
<proteinExistence type="inferred from homology"/>
<dbReference type="SMART" id="SM00382">
    <property type="entry name" value="AAA"/>
    <property type="match status" value="1"/>
</dbReference>
<dbReference type="InterPro" id="IPR027417">
    <property type="entry name" value="P-loop_NTPase"/>
</dbReference>
<evidence type="ECO:0000256" key="1">
    <source>
        <dbReference type="ARBA" id="ARBA00005417"/>
    </source>
</evidence>
<protein>
    <submittedName>
        <fullName evidence="8">ATP-binding cassette domain-containing protein</fullName>
    </submittedName>
</protein>
<dbReference type="EMBL" id="CP129683">
    <property type="protein sequence ID" value="XDS50678.1"/>
    <property type="molecule type" value="Genomic_DNA"/>
</dbReference>
<evidence type="ECO:0000313" key="8">
    <source>
        <dbReference type="EMBL" id="XDS50678.1"/>
    </source>
</evidence>
<dbReference type="InterPro" id="IPR003593">
    <property type="entry name" value="AAA+_ATPase"/>
</dbReference>
<evidence type="ECO:0000259" key="5">
    <source>
        <dbReference type="PROSITE" id="PS50893"/>
    </source>
</evidence>
<dbReference type="Pfam" id="PF00005">
    <property type="entry name" value="ABC_tran"/>
    <property type="match status" value="1"/>
</dbReference>
<dbReference type="PROSITE" id="PS00211">
    <property type="entry name" value="ABC_TRANSPORTER_1"/>
    <property type="match status" value="1"/>
</dbReference>
<keyword evidence="3" id="KW-0547">Nucleotide-binding</keyword>
<keyword evidence="4 8" id="KW-0067">ATP-binding</keyword>
<dbReference type="GO" id="GO:0016887">
    <property type="term" value="F:ATP hydrolysis activity"/>
    <property type="evidence" value="ECO:0007669"/>
    <property type="project" value="InterPro"/>
</dbReference>